<keyword evidence="1 4" id="KW-0808">Transferase</keyword>
<accession>A0A846VZV0</accession>
<sequence length="193" mass="21811">MAAERADEPKFLGREHYRAGRGGWTVGTAEPRSPEAAAVLRLFLAEMITRYYRRPTDDAEIDRHLAQGHDSDDLRPPTGLLLLARRRGEPVGCVGLRRLDTRTMELTRMFVRPDARGEGGAAVLLDAAEDTARRLGAHRIRLNTRRDLVEARRLYARRGYAEIAAYGDDPLADHWFEKRIRIDPPGLTNTDIV</sequence>
<keyword evidence="5" id="KW-1185">Reference proteome</keyword>
<evidence type="ECO:0000313" key="4">
    <source>
        <dbReference type="EMBL" id="NKX86285.1"/>
    </source>
</evidence>
<gene>
    <name evidence="4" type="ORF">HGA10_03020</name>
</gene>
<name>A0A846VZV0_9NOCA</name>
<organism evidence="4 5">
    <name type="scientific">Nocardia coubleae</name>
    <dbReference type="NCBI Taxonomy" id="356147"/>
    <lineage>
        <taxon>Bacteria</taxon>
        <taxon>Bacillati</taxon>
        <taxon>Actinomycetota</taxon>
        <taxon>Actinomycetes</taxon>
        <taxon>Mycobacteriales</taxon>
        <taxon>Nocardiaceae</taxon>
        <taxon>Nocardia</taxon>
    </lineage>
</organism>
<evidence type="ECO:0000259" key="3">
    <source>
        <dbReference type="PROSITE" id="PS51186"/>
    </source>
</evidence>
<feature type="domain" description="N-acetyltransferase" evidence="3">
    <location>
        <begin position="38"/>
        <end position="183"/>
    </location>
</feature>
<dbReference type="Pfam" id="PF00583">
    <property type="entry name" value="Acetyltransf_1"/>
    <property type="match status" value="1"/>
</dbReference>
<dbReference type="PROSITE" id="PS51186">
    <property type="entry name" value="GNAT"/>
    <property type="match status" value="1"/>
</dbReference>
<keyword evidence="2" id="KW-0012">Acyltransferase</keyword>
<evidence type="ECO:0000313" key="5">
    <source>
        <dbReference type="Proteomes" id="UP000572007"/>
    </source>
</evidence>
<protein>
    <submittedName>
        <fullName evidence="4">GNAT family N-acetyltransferase</fullName>
    </submittedName>
</protein>
<reference evidence="4 5" key="1">
    <citation type="submission" date="2020-04" db="EMBL/GenBank/DDBJ databases">
        <title>MicrobeNet Type strains.</title>
        <authorList>
            <person name="Nicholson A.C."/>
        </authorList>
    </citation>
    <scope>NUCLEOTIDE SEQUENCE [LARGE SCALE GENOMIC DNA]</scope>
    <source>
        <strain evidence="4 5">DSM 44960</strain>
    </source>
</reference>
<dbReference type="RefSeq" id="WP_084456889.1">
    <property type="nucleotide sequence ID" value="NZ_JAAXOM010000001.1"/>
</dbReference>
<dbReference type="EMBL" id="JAAXOM010000001">
    <property type="protein sequence ID" value="NKX86285.1"/>
    <property type="molecule type" value="Genomic_DNA"/>
</dbReference>
<comment type="caution">
    <text evidence="4">The sequence shown here is derived from an EMBL/GenBank/DDBJ whole genome shotgun (WGS) entry which is preliminary data.</text>
</comment>
<dbReference type="CDD" id="cd04301">
    <property type="entry name" value="NAT_SF"/>
    <property type="match status" value="1"/>
</dbReference>
<evidence type="ECO:0000256" key="2">
    <source>
        <dbReference type="ARBA" id="ARBA00023315"/>
    </source>
</evidence>
<dbReference type="InterPro" id="IPR000182">
    <property type="entry name" value="GNAT_dom"/>
</dbReference>
<dbReference type="GO" id="GO:0016747">
    <property type="term" value="F:acyltransferase activity, transferring groups other than amino-acyl groups"/>
    <property type="evidence" value="ECO:0007669"/>
    <property type="project" value="InterPro"/>
</dbReference>
<proteinExistence type="predicted"/>
<dbReference type="InterPro" id="IPR016181">
    <property type="entry name" value="Acyl_CoA_acyltransferase"/>
</dbReference>
<dbReference type="PANTHER" id="PTHR43877">
    <property type="entry name" value="AMINOALKYLPHOSPHONATE N-ACETYLTRANSFERASE-RELATED-RELATED"/>
    <property type="match status" value="1"/>
</dbReference>
<dbReference type="InterPro" id="IPR050832">
    <property type="entry name" value="Bact_Acetyltransf"/>
</dbReference>
<dbReference type="AlphaFoldDB" id="A0A846VZV0"/>
<dbReference type="Gene3D" id="3.40.630.30">
    <property type="match status" value="1"/>
</dbReference>
<evidence type="ECO:0000256" key="1">
    <source>
        <dbReference type="ARBA" id="ARBA00022679"/>
    </source>
</evidence>
<dbReference type="PANTHER" id="PTHR43877:SF2">
    <property type="entry name" value="AMINOALKYLPHOSPHONATE N-ACETYLTRANSFERASE-RELATED"/>
    <property type="match status" value="1"/>
</dbReference>
<dbReference type="SUPFAM" id="SSF55729">
    <property type="entry name" value="Acyl-CoA N-acyltransferases (Nat)"/>
    <property type="match status" value="1"/>
</dbReference>
<dbReference type="Proteomes" id="UP000572007">
    <property type="component" value="Unassembled WGS sequence"/>
</dbReference>